<feature type="transmembrane region" description="Helical" evidence="1">
    <location>
        <begin position="30"/>
        <end position="50"/>
    </location>
</feature>
<reference evidence="2" key="1">
    <citation type="submission" date="2021-04" db="EMBL/GenBank/DDBJ databases">
        <title>Genome seq and assembly of Bacillus sp.</title>
        <authorList>
            <person name="Chhetri G."/>
        </authorList>
    </citation>
    <scope>NUCLEOTIDE SEQUENCE</scope>
    <source>
        <strain evidence="2">RG28</strain>
    </source>
</reference>
<keyword evidence="1" id="KW-0472">Membrane</keyword>
<evidence type="ECO:0000313" key="2">
    <source>
        <dbReference type="EMBL" id="MBP0726136.1"/>
    </source>
</evidence>
<dbReference type="AlphaFoldDB" id="A0A940SK55"/>
<proteinExistence type="predicted"/>
<keyword evidence="1" id="KW-1133">Transmembrane helix</keyword>
<evidence type="ECO:0000256" key="1">
    <source>
        <dbReference type="SAM" id="Phobius"/>
    </source>
</evidence>
<dbReference type="EMBL" id="JAGIYQ010000009">
    <property type="protein sequence ID" value="MBP0726136.1"/>
    <property type="molecule type" value="Genomic_DNA"/>
</dbReference>
<keyword evidence="3" id="KW-1185">Reference proteome</keyword>
<protein>
    <submittedName>
        <fullName evidence="2">Uncharacterized protein</fullName>
    </submittedName>
</protein>
<organism evidence="2 3">
    <name type="scientific">Gottfriedia endophytica</name>
    <dbReference type="NCBI Taxonomy" id="2820819"/>
    <lineage>
        <taxon>Bacteria</taxon>
        <taxon>Bacillati</taxon>
        <taxon>Bacillota</taxon>
        <taxon>Bacilli</taxon>
        <taxon>Bacillales</taxon>
        <taxon>Bacillaceae</taxon>
        <taxon>Gottfriedia</taxon>
    </lineage>
</organism>
<dbReference type="Proteomes" id="UP000682134">
    <property type="component" value="Unassembled WGS sequence"/>
</dbReference>
<comment type="caution">
    <text evidence="2">The sequence shown here is derived from an EMBL/GenBank/DDBJ whole genome shotgun (WGS) entry which is preliminary data.</text>
</comment>
<evidence type="ECO:0000313" key="3">
    <source>
        <dbReference type="Proteomes" id="UP000682134"/>
    </source>
</evidence>
<feature type="transmembrane region" description="Helical" evidence="1">
    <location>
        <begin position="6"/>
        <end position="23"/>
    </location>
</feature>
<name>A0A940SK55_9BACI</name>
<accession>A0A940SK55</accession>
<keyword evidence="1" id="KW-0812">Transmembrane</keyword>
<dbReference type="RefSeq" id="WP_209406451.1">
    <property type="nucleotide sequence ID" value="NZ_JAGIYQ010000009.1"/>
</dbReference>
<sequence>MNKYDWLSLMMVGICIVLSFFINENNKYPGIFLLVFSVLTITGVIFAFLSKKWSNIILRSALNIASFVFFFFLLLAMGIGER</sequence>
<gene>
    <name evidence="2" type="ORF">J5Y03_13215</name>
</gene>
<feature type="transmembrane region" description="Helical" evidence="1">
    <location>
        <begin position="56"/>
        <end position="79"/>
    </location>
</feature>